<dbReference type="Proteomes" id="UP000823749">
    <property type="component" value="Chromosome 13"/>
</dbReference>
<feature type="compositionally biased region" description="Basic residues" evidence="1">
    <location>
        <begin position="82"/>
        <end position="94"/>
    </location>
</feature>
<feature type="region of interest" description="Disordered" evidence="1">
    <location>
        <begin position="61"/>
        <end position="94"/>
    </location>
</feature>
<dbReference type="EMBL" id="JACTNZ010000013">
    <property type="protein sequence ID" value="KAG5515177.1"/>
    <property type="molecule type" value="Genomic_DNA"/>
</dbReference>
<reference evidence="2 3" key="1">
    <citation type="submission" date="2020-08" db="EMBL/GenBank/DDBJ databases">
        <title>Plant Genome Project.</title>
        <authorList>
            <person name="Zhang R.-G."/>
        </authorList>
    </citation>
    <scope>NUCLEOTIDE SEQUENCE [LARGE SCALE GENOMIC DNA]</scope>
    <source>
        <strain evidence="2">WSP0</strain>
        <tissue evidence="2">Leaf</tissue>
    </source>
</reference>
<sequence>MASEFEDCCEKVMDGVEKLKLFVKEEISGRVKCVGTHNCPTPKEDGTGILKESTNILDPLVTRSKGRPPSKRKQSTAEKIVKKIQKKGNRTHSNARLKHVASPMGTFGLGTQESINLSHDSHRHVQSTSSPIGTLGMETLENINPETYGLAHTTTCHGVEGEMGLNLFAYPPITGIRPYFGQPNMTAYPNTHWPSILPLQGFNHPPPPLRAKLGDPN</sequence>
<organism evidence="2 3">
    <name type="scientific">Rhododendron griersonianum</name>
    <dbReference type="NCBI Taxonomy" id="479676"/>
    <lineage>
        <taxon>Eukaryota</taxon>
        <taxon>Viridiplantae</taxon>
        <taxon>Streptophyta</taxon>
        <taxon>Embryophyta</taxon>
        <taxon>Tracheophyta</taxon>
        <taxon>Spermatophyta</taxon>
        <taxon>Magnoliopsida</taxon>
        <taxon>eudicotyledons</taxon>
        <taxon>Gunneridae</taxon>
        <taxon>Pentapetalae</taxon>
        <taxon>asterids</taxon>
        <taxon>Ericales</taxon>
        <taxon>Ericaceae</taxon>
        <taxon>Ericoideae</taxon>
        <taxon>Rhodoreae</taxon>
        <taxon>Rhododendron</taxon>
    </lineage>
</organism>
<gene>
    <name evidence="2" type="ORF">RHGRI_036274</name>
</gene>
<comment type="caution">
    <text evidence="2">The sequence shown here is derived from an EMBL/GenBank/DDBJ whole genome shotgun (WGS) entry which is preliminary data.</text>
</comment>
<name>A0AAV6HQA9_9ERIC</name>
<dbReference type="AlphaFoldDB" id="A0AAV6HQA9"/>
<evidence type="ECO:0000256" key="1">
    <source>
        <dbReference type="SAM" id="MobiDB-lite"/>
    </source>
</evidence>
<keyword evidence="3" id="KW-1185">Reference proteome</keyword>
<feature type="compositionally biased region" description="Basic residues" evidence="1">
    <location>
        <begin position="64"/>
        <end position="74"/>
    </location>
</feature>
<accession>A0AAV6HQA9</accession>
<proteinExistence type="predicted"/>
<evidence type="ECO:0000313" key="2">
    <source>
        <dbReference type="EMBL" id="KAG5515177.1"/>
    </source>
</evidence>
<protein>
    <submittedName>
        <fullName evidence="2">Uncharacterized protein</fullName>
    </submittedName>
</protein>
<evidence type="ECO:0000313" key="3">
    <source>
        <dbReference type="Proteomes" id="UP000823749"/>
    </source>
</evidence>